<gene>
    <name evidence="6" type="ORF">HCN44_001785</name>
</gene>
<keyword evidence="3" id="KW-0804">Transcription</keyword>
<dbReference type="GO" id="GO:0010468">
    <property type="term" value="P:regulation of gene expression"/>
    <property type="evidence" value="ECO:0007669"/>
    <property type="project" value="UniProtKB-ARBA"/>
</dbReference>
<keyword evidence="2" id="KW-0805">Transcription regulation</keyword>
<evidence type="ECO:0000259" key="5">
    <source>
        <dbReference type="PROSITE" id="PS51843"/>
    </source>
</evidence>
<comment type="subcellular location">
    <subcellularLocation>
        <location evidence="1">Nucleus</location>
    </subcellularLocation>
</comment>
<dbReference type="GO" id="GO:0005634">
    <property type="term" value="C:nucleus"/>
    <property type="evidence" value="ECO:0007669"/>
    <property type="project" value="UniProtKB-SubCell"/>
</dbReference>
<name>A0A834XS54_APHGI</name>
<feature type="domain" description="NR LBD" evidence="5">
    <location>
        <begin position="159"/>
        <end position="392"/>
    </location>
</feature>
<dbReference type="InterPro" id="IPR000536">
    <property type="entry name" value="Nucl_hrmn_rcpt_lig-bd"/>
</dbReference>
<dbReference type="Proteomes" id="UP000639338">
    <property type="component" value="Unassembled WGS sequence"/>
</dbReference>
<dbReference type="PROSITE" id="PS51843">
    <property type="entry name" value="NR_LBD"/>
    <property type="match status" value="1"/>
</dbReference>
<reference evidence="6 7" key="1">
    <citation type="submission" date="2020-08" db="EMBL/GenBank/DDBJ databases">
        <title>Aphidius gifuensis genome sequencing and assembly.</title>
        <authorList>
            <person name="Du Z."/>
        </authorList>
    </citation>
    <scope>NUCLEOTIDE SEQUENCE [LARGE SCALE GENOMIC DNA]</scope>
    <source>
        <strain evidence="6">YNYX2018</strain>
        <tissue evidence="6">Adults</tissue>
    </source>
</reference>
<accession>A0A834XS54</accession>
<evidence type="ECO:0000256" key="1">
    <source>
        <dbReference type="ARBA" id="ARBA00004123"/>
    </source>
</evidence>
<evidence type="ECO:0000256" key="4">
    <source>
        <dbReference type="ARBA" id="ARBA00023170"/>
    </source>
</evidence>
<keyword evidence="4" id="KW-0675">Receptor</keyword>
<dbReference type="OrthoDB" id="6081310at2759"/>
<protein>
    <recommendedName>
        <fullName evidence="5">NR LBD domain-containing protein</fullName>
    </recommendedName>
</protein>
<dbReference type="PANTHER" id="PTHR45805">
    <property type="entry name" value="NUCLEAR HORMONE RECEPTOR HR3-RELATED"/>
    <property type="match status" value="1"/>
</dbReference>
<evidence type="ECO:0000256" key="3">
    <source>
        <dbReference type="ARBA" id="ARBA00023163"/>
    </source>
</evidence>
<organism evidence="6 7">
    <name type="scientific">Aphidius gifuensis</name>
    <name type="common">Parasitoid wasp</name>
    <dbReference type="NCBI Taxonomy" id="684658"/>
    <lineage>
        <taxon>Eukaryota</taxon>
        <taxon>Metazoa</taxon>
        <taxon>Ecdysozoa</taxon>
        <taxon>Arthropoda</taxon>
        <taxon>Hexapoda</taxon>
        <taxon>Insecta</taxon>
        <taxon>Pterygota</taxon>
        <taxon>Neoptera</taxon>
        <taxon>Endopterygota</taxon>
        <taxon>Hymenoptera</taxon>
        <taxon>Apocrita</taxon>
        <taxon>Ichneumonoidea</taxon>
        <taxon>Braconidae</taxon>
        <taxon>Aphidiinae</taxon>
        <taxon>Aphidius</taxon>
    </lineage>
</organism>
<dbReference type="InterPro" id="IPR035500">
    <property type="entry name" value="NHR-like_dom_sf"/>
</dbReference>
<proteinExistence type="predicted"/>
<dbReference type="AlphaFoldDB" id="A0A834XS54"/>
<comment type="caution">
    <text evidence="6">The sequence shown here is derived from an EMBL/GenBank/DDBJ whole genome shotgun (WGS) entry which is preliminary data.</text>
</comment>
<evidence type="ECO:0000256" key="2">
    <source>
        <dbReference type="ARBA" id="ARBA00023015"/>
    </source>
</evidence>
<evidence type="ECO:0000313" key="7">
    <source>
        <dbReference type="Proteomes" id="UP000639338"/>
    </source>
</evidence>
<dbReference type="SUPFAM" id="SSF48508">
    <property type="entry name" value="Nuclear receptor ligand-binding domain"/>
    <property type="match status" value="1"/>
</dbReference>
<keyword evidence="7" id="KW-1185">Reference proteome</keyword>
<evidence type="ECO:0000313" key="6">
    <source>
        <dbReference type="EMBL" id="KAF7992460.1"/>
    </source>
</evidence>
<sequence length="401" mass="46914">MEASSSAEDVKRQRVLLFEQFARKVELSIPKVDNILIKIITSINDIRPMNMELLKTEKFFEVWVCLMSRRMTEENSLIFEDGTCFTRQQLELIYGIDFVNAFVSFLLSLQTFSQTELKLFTTVAVLSRTYSDNIILGKFHFFDNDRAVEKFKDFCADFFDFDISKKLLRLRELDEQRNNEMDWFRRNDWLELDISRQIAERLNIPVLITMPKSSANLMGASSIAEFEEMEKIYYWKQWAGTIAFYTQTQMSFAHACLESLIKKDQACLLKHGLIEPDFVDAFVETLLSLQACQLSPVEMKLFNEIVLLNQRPALVDVEAVQRLQDRAIKKLSAERLKNQKNTNDVDIPTLDIPQMLSELQSLSLLHLNSLDWLKENSSKINLSIFLYELFDIPNFIFKMLY</sequence>
<dbReference type="EMBL" id="JACMRX010000003">
    <property type="protein sequence ID" value="KAF7992460.1"/>
    <property type="molecule type" value="Genomic_DNA"/>
</dbReference>
<dbReference type="Gene3D" id="1.10.565.10">
    <property type="entry name" value="Retinoid X Receptor"/>
    <property type="match status" value="2"/>
</dbReference>